<dbReference type="AlphaFoldDB" id="A0A7V1I533"/>
<dbReference type="PANTHER" id="PTHR39198">
    <property type="entry name" value="HYPOTHETICAL MEMBRANE PROTEIN, CONSERVED"/>
    <property type="match status" value="1"/>
</dbReference>
<sequence length="386" mass="43832">MNNKTKTIFLFGFTILIFAILVNSIWAQNTEPNRNFILYSEYTNIVIEEGESLDLDIKIINTGNKMEEVLLSVIPDEQAKNWETLLKTSAWKGFEVRKVELLTEEPDNSKTLKFHIKVPEEAVSGNYKFTLKGITKDQQIEKTLDIIIGIKEKKEEIEKKEPGNIEMTTKYPTIENPAGKEFKFSLEVKNKTEETLICDLGIQLPKGWNAYCTPQWKDERISSIKIDKNGTETLSLTVVPPIFIEKGEYPITFIVESGENRASIDLKAIVTGTYKLNLRTETGLLNIDTIAGEEKTFTVYLWNEGSAAIENISFFSTKPEDWEVTFKPEKLASLPPIVETQKPEKVEVTVKTPQRTLPGDYMISLTTTGTQDQKKVEIRTTVKTST</sequence>
<reference evidence="2" key="1">
    <citation type="journal article" date="2020" name="mSystems">
        <title>Genome- and Community-Level Interaction Insights into Carbon Utilization and Element Cycling Functions of Hydrothermarchaeota in Hydrothermal Sediment.</title>
        <authorList>
            <person name="Zhou Z."/>
            <person name="Liu Y."/>
            <person name="Xu W."/>
            <person name="Pan J."/>
            <person name="Luo Z.H."/>
            <person name="Li M."/>
        </authorList>
    </citation>
    <scope>NUCLEOTIDE SEQUENCE [LARGE SCALE GENOMIC DNA]</scope>
    <source>
        <strain evidence="2">HyVt-45</strain>
    </source>
</reference>
<evidence type="ECO:0000259" key="1">
    <source>
        <dbReference type="Pfam" id="PF10633"/>
    </source>
</evidence>
<gene>
    <name evidence="2" type="ORF">ENJ03_03020</name>
</gene>
<proteinExistence type="predicted"/>
<dbReference type="Pfam" id="PF10633">
    <property type="entry name" value="NPCBM_assoc"/>
    <property type="match status" value="1"/>
</dbReference>
<dbReference type="Proteomes" id="UP000886268">
    <property type="component" value="Unassembled WGS sequence"/>
</dbReference>
<dbReference type="Gene3D" id="2.60.40.10">
    <property type="entry name" value="Immunoglobulins"/>
    <property type="match status" value="1"/>
</dbReference>
<organism evidence="2">
    <name type="scientific">Desulfofervidus auxilii</name>
    <dbReference type="NCBI Taxonomy" id="1621989"/>
    <lineage>
        <taxon>Bacteria</taxon>
        <taxon>Pseudomonadati</taxon>
        <taxon>Thermodesulfobacteriota</taxon>
        <taxon>Candidatus Desulfofervidia</taxon>
        <taxon>Candidatus Desulfofervidales</taxon>
        <taxon>Candidatus Desulfofervidaceae</taxon>
        <taxon>Candidatus Desulfofervidus</taxon>
    </lineage>
</organism>
<protein>
    <recommendedName>
        <fullName evidence="1">Alpha-galactosidase NEW3 domain-containing protein</fullName>
    </recommendedName>
</protein>
<dbReference type="InterPro" id="IPR013783">
    <property type="entry name" value="Ig-like_fold"/>
</dbReference>
<feature type="non-terminal residue" evidence="2">
    <location>
        <position position="386"/>
    </location>
</feature>
<name>A0A7V1I533_DESA2</name>
<comment type="caution">
    <text evidence="2">The sequence shown here is derived from an EMBL/GenBank/DDBJ whole genome shotgun (WGS) entry which is preliminary data.</text>
</comment>
<feature type="domain" description="Alpha-galactosidase NEW3" evidence="1">
    <location>
        <begin position="291"/>
        <end position="367"/>
    </location>
</feature>
<dbReference type="EMBL" id="DRKW01000174">
    <property type="protein sequence ID" value="HEB74173.1"/>
    <property type="molecule type" value="Genomic_DNA"/>
</dbReference>
<evidence type="ECO:0000313" key="2">
    <source>
        <dbReference type="EMBL" id="HEB74173.1"/>
    </source>
</evidence>
<dbReference type="InterPro" id="IPR018905">
    <property type="entry name" value="A-galactase_NEW3"/>
</dbReference>
<dbReference type="PANTHER" id="PTHR39198:SF1">
    <property type="entry name" value="ALPHA-GALACTOSIDASE NEW3 DOMAIN-CONTAINING PROTEIN"/>
    <property type="match status" value="1"/>
</dbReference>
<accession>A0A7V1I533</accession>